<reference evidence="1" key="1">
    <citation type="submission" date="2018-01" db="EMBL/GenBank/DDBJ databases">
        <title>An insight into the sialome of Amazonian anophelines.</title>
        <authorList>
            <person name="Ribeiro J.M."/>
            <person name="Scarpassa V."/>
            <person name="Calvo E."/>
        </authorList>
    </citation>
    <scope>NUCLEOTIDE SEQUENCE</scope>
    <source>
        <tissue evidence="1">Salivary glands</tissue>
    </source>
</reference>
<organism evidence="1">
    <name type="scientific">Anopheles triannulatus</name>
    <dbReference type="NCBI Taxonomy" id="58253"/>
    <lineage>
        <taxon>Eukaryota</taxon>
        <taxon>Metazoa</taxon>
        <taxon>Ecdysozoa</taxon>
        <taxon>Arthropoda</taxon>
        <taxon>Hexapoda</taxon>
        <taxon>Insecta</taxon>
        <taxon>Pterygota</taxon>
        <taxon>Neoptera</taxon>
        <taxon>Endopterygota</taxon>
        <taxon>Diptera</taxon>
        <taxon>Nematocera</taxon>
        <taxon>Culicoidea</taxon>
        <taxon>Culicidae</taxon>
        <taxon>Anophelinae</taxon>
        <taxon>Anopheles</taxon>
    </lineage>
</organism>
<evidence type="ECO:0000313" key="1">
    <source>
        <dbReference type="EMBL" id="MBW47380.1"/>
    </source>
</evidence>
<protein>
    <submittedName>
        <fullName evidence="1">Putative secreted protein</fullName>
    </submittedName>
</protein>
<sequence>MSASMVSAIVTVPFRMSAGACSGSACPSVCSLYSTLAPEKLNSMSAPFAIICRLKRQANDFEVCQNTDG</sequence>
<dbReference type="EMBL" id="GGFK01014059">
    <property type="protein sequence ID" value="MBW47380.1"/>
    <property type="molecule type" value="Transcribed_RNA"/>
</dbReference>
<accession>A0A2M4B311</accession>
<dbReference type="AlphaFoldDB" id="A0A2M4B311"/>
<name>A0A2M4B311_9DIPT</name>
<proteinExistence type="predicted"/>